<keyword evidence="1" id="KW-0472">Membrane</keyword>
<keyword evidence="1" id="KW-1133">Transmembrane helix</keyword>
<feature type="transmembrane region" description="Helical" evidence="1">
    <location>
        <begin position="42"/>
        <end position="59"/>
    </location>
</feature>
<protein>
    <submittedName>
        <fullName evidence="2">Uncharacterized protein</fullName>
    </submittedName>
</protein>
<gene>
    <name evidence="2" type="ORF">GCM10009431_07970</name>
</gene>
<reference evidence="2 3" key="1">
    <citation type="journal article" date="2019" name="Int. J. Syst. Evol. Microbiol.">
        <title>The Global Catalogue of Microorganisms (GCM) 10K type strain sequencing project: providing services to taxonomists for standard genome sequencing and annotation.</title>
        <authorList>
            <consortium name="The Broad Institute Genomics Platform"/>
            <consortium name="The Broad Institute Genome Sequencing Center for Infectious Disease"/>
            <person name="Wu L."/>
            <person name="Ma J."/>
        </authorList>
    </citation>
    <scope>NUCLEOTIDE SEQUENCE [LARGE SCALE GENOMIC DNA]</scope>
    <source>
        <strain evidence="2 3">JCM 15976</strain>
    </source>
</reference>
<proteinExistence type="predicted"/>
<evidence type="ECO:0000256" key="1">
    <source>
        <dbReference type="SAM" id="Phobius"/>
    </source>
</evidence>
<keyword evidence="3" id="KW-1185">Reference proteome</keyword>
<dbReference type="RefSeq" id="WP_343795963.1">
    <property type="nucleotide sequence ID" value="NZ_BAAAGF010000001.1"/>
</dbReference>
<organism evidence="2 3">
    <name type="scientific">Gaetbulibacter jejuensis</name>
    <dbReference type="NCBI Taxonomy" id="584607"/>
    <lineage>
        <taxon>Bacteria</taxon>
        <taxon>Pseudomonadati</taxon>
        <taxon>Bacteroidota</taxon>
        <taxon>Flavobacteriia</taxon>
        <taxon>Flavobacteriales</taxon>
        <taxon>Flavobacteriaceae</taxon>
        <taxon>Gaetbulibacter</taxon>
    </lineage>
</organism>
<feature type="transmembrane region" description="Helical" evidence="1">
    <location>
        <begin position="12"/>
        <end position="30"/>
    </location>
</feature>
<name>A0ABN1JGG7_9FLAO</name>
<accession>A0ABN1JGG7</accession>
<keyword evidence="1" id="KW-0812">Transmembrane</keyword>
<comment type="caution">
    <text evidence="2">The sequence shown here is derived from an EMBL/GenBank/DDBJ whole genome shotgun (WGS) entry which is preliminary data.</text>
</comment>
<dbReference type="EMBL" id="BAAAGF010000001">
    <property type="protein sequence ID" value="GAA0739214.1"/>
    <property type="molecule type" value="Genomic_DNA"/>
</dbReference>
<dbReference type="Proteomes" id="UP001500736">
    <property type="component" value="Unassembled WGS sequence"/>
</dbReference>
<sequence>MKPFLNKDLPSIIFVLSITIFGAFLALILLGEQSEKERLGSYIGMMSMFLVALSSFITISKKNRTLNG</sequence>
<evidence type="ECO:0000313" key="2">
    <source>
        <dbReference type="EMBL" id="GAA0739214.1"/>
    </source>
</evidence>
<evidence type="ECO:0000313" key="3">
    <source>
        <dbReference type="Proteomes" id="UP001500736"/>
    </source>
</evidence>